<keyword evidence="5" id="KW-0645">Protease</keyword>
<dbReference type="GO" id="GO:0006508">
    <property type="term" value="P:proteolysis"/>
    <property type="evidence" value="ECO:0007669"/>
    <property type="project" value="UniProtKB-KW"/>
</dbReference>
<dbReference type="SMART" id="SM00020">
    <property type="entry name" value="Tryp_SPc"/>
    <property type="match status" value="1"/>
</dbReference>
<evidence type="ECO:0000256" key="2">
    <source>
        <dbReference type="ARBA" id="ARBA00023157"/>
    </source>
</evidence>
<dbReference type="CDD" id="cd00190">
    <property type="entry name" value="Tryp_SPc"/>
    <property type="match status" value="1"/>
</dbReference>
<dbReference type="GO" id="GO:0008233">
    <property type="term" value="F:peptidase activity"/>
    <property type="evidence" value="ECO:0007669"/>
    <property type="project" value="UniProtKB-KW"/>
</dbReference>
<dbReference type="SUPFAM" id="SSF50494">
    <property type="entry name" value="Trypsin-like serine proteases"/>
    <property type="match status" value="1"/>
</dbReference>
<dbReference type="PROSITE" id="PS00135">
    <property type="entry name" value="TRYPSIN_SER"/>
    <property type="match status" value="1"/>
</dbReference>
<keyword evidence="2" id="KW-1015">Disulfide bond</keyword>
<gene>
    <name evidence="5" type="ORF">GCM10022254_67240</name>
</gene>
<comment type="similarity">
    <text evidence="1">Belongs to the peptidase S1 family.</text>
</comment>
<feature type="domain" description="Peptidase S1" evidence="4">
    <location>
        <begin position="37"/>
        <end position="269"/>
    </location>
</feature>
<dbReference type="EMBL" id="BAABAS010000026">
    <property type="protein sequence ID" value="GAA4240855.1"/>
    <property type="molecule type" value="Genomic_DNA"/>
</dbReference>
<name>A0ABP8CN42_9ACTN</name>
<dbReference type="InterPro" id="IPR050430">
    <property type="entry name" value="Peptidase_S1"/>
</dbReference>
<organism evidence="5 6">
    <name type="scientific">Actinomadura meridiana</name>
    <dbReference type="NCBI Taxonomy" id="559626"/>
    <lineage>
        <taxon>Bacteria</taxon>
        <taxon>Bacillati</taxon>
        <taxon>Actinomycetota</taxon>
        <taxon>Actinomycetes</taxon>
        <taxon>Streptosporangiales</taxon>
        <taxon>Thermomonosporaceae</taxon>
        <taxon>Actinomadura</taxon>
    </lineage>
</organism>
<dbReference type="PROSITE" id="PS50240">
    <property type="entry name" value="TRYPSIN_DOM"/>
    <property type="match status" value="1"/>
</dbReference>
<dbReference type="PANTHER" id="PTHR24276">
    <property type="entry name" value="POLYSERASE-RELATED"/>
    <property type="match status" value="1"/>
</dbReference>
<evidence type="ECO:0000313" key="6">
    <source>
        <dbReference type="Proteomes" id="UP001501710"/>
    </source>
</evidence>
<dbReference type="Gene3D" id="2.40.10.10">
    <property type="entry name" value="Trypsin-like serine proteases"/>
    <property type="match status" value="1"/>
</dbReference>
<dbReference type="Proteomes" id="UP001501710">
    <property type="component" value="Unassembled WGS sequence"/>
</dbReference>
<dbReference type="InterPro" id="IPR033116">
    <property type="entry name" value="TRYPSIN_SER"/>
</dbReference>
<evidence type="ECO:0000256" key="3">
    <source>
        <dbReference type="SAM" id="SignalP"/>
    </source>
</evidence>
<feature type="chain" id="PRO_5045203270" evidence="3">
    <location>
        <begin position="28"/>
        <end position="271"/>
    </location>
</feature>
<comment type="caution">
    <text evidence="5">The sequence shown here is derived from an EMBL/GenBank/DDBJ whole genome shotgun (WGS) entry which is preliminary data.</text>
</comment>
<accession>A0ABP8CN42</accession>
<dbReference type="Pfam" id="PF00089">
    <property type="entry name" value="Trypsin"/>
    <property type="match status" value="1"/>
</dbReference>
<evidence type="ECO:0000313" key="5">
    <source>
        <dbReference type="EMBL" id="GAA4240855.1"/>
    </source>
</evidence>
<dbReference type="InterPro" id="IPR043504">
    <property type="entry name" value="Peptidase_S1_PA_chymotrypsin"/>
</dbReference>
<reference evidence="6" key="1">
    <citation type="journal article" date="2019" name="Int. J. Syst. Evol. Microbiol.">
        <title>The Global Catalogue of Microorganisms (GCM) 10K type strain sequencing project: providing services to taxonomists for standard genome sequencing and annotation.</title>
        <authorList>
            <consortium name="The Broad Institute Genomics Platform"/>
            <consortium name="The Broad Institute Genome Sequencing Center for Infectious Disease"/>
            <person name="Wu L."/>
            <person name="Ma J."/>
        </authorList>
    </citation>
    <scope>NUCLEOTIDE SEQUENCE [LARGE SCALE GENOMIC DNA]</scope>
    <source>
        <strain evidence="6">JCM 17440</strain>
    </source>
</reference>
<dbReference type="RefSeq" id="WP_344905570.1">
    <property type="nucleotide sequence ID" value="NZ_BAABAS010000026.1"/>
</dbReference>
<dbReference type="PANTHER" id="PTHR24276:SF98">
    <property type="entry name" value="FI18310P1-RELATED"/>
    <property type="match status" value="1"/>
</dbReference>
<dbReference type="InterPro" id="IPR009003">
    <property type="entry name" value="Peptidase_S1_PA"/>
</dbReference>
<keyword evidence="3" id="KW-0732">Signal</keyword>
<dbReference type="PRINTS" id="PR00722">
    <property type="entry name" value="CHYMOTRYPSIN"/>
</dbReference>
<sequence>MRNLRFALVAFGAALLCLGLGTPSAVAEPEPDVSTMIIGGEEATEPYSFMVSLQKEPDGHFCGGSLIAAEWVVTALHCLDAGTKPEDVRLRIGSLNRGEGGSVRGAKRIVLNPEGNPGHFDIALVQLDAPVSNTPIPMDVRQSAGAPVRMLGWGCTAPSDIFFGCAGGRPTMLRQLDSAVRDSGECVSVTLPMEADHELCTGNPDTKAGACIGDSGGPLIRRTADGWRLDGAFSRVEVRTDPHDVDCTTGLGIYTDVTVHKDWIESVISAA</sequence>
<feature type="signal peptide" evidence="3">
    <location>
        <begin position="1"/>
        <end position="27"/>
    </location>
</feature>
<keyword evidence="6" id="KW-1185">Reference proteome</keyword>
<proteinExistence type="inferred from homology"/>
<evidence type="ECO:0000256" key="1">
    <source>
        <dbReference type="ARBA" id="ARBA00007664"/>
    </source>
</evidence>
<keyword evidence="5" id="KW-0378">Hydrolase</keyword>
<evidence type="ECO:0000259" key="4">
    <source>
        <dbReference type="PROSITE" id="PS50240"/>
    </source>
</evidence>
<dbReference type="InterPro" id="IPR001314">
    <property type="entry name" value="Peptidase_S1A"/>
</dbReference>
<protein>
    <submittedName>
        <fullName evidence="5">Serine protease</fullName>
    </submittedName>
</protein>
<dbReference type="InterPro" id="IPR001254">
    <property type="entry name" value="Trypsin_dom"/>
</dbReference>